<dbReference type="eggNOG" id="ENOG5033K8C">
    <property type="taxonomic scope" value="Bacteria"/>
</dbReference>
<accession>H8MQ74</accession>
<dbReference type="InParanoid" id="H8MQ74"/>
<evidence type="ECO:0000313" key="2">
    <source>
        <dbReference type="EMBL" id="AFE06855.1"/>
    </source>
</evidence>
<gene>
    <name evidence="2" type="ordered locus">COCOR_06307</name>
</gene>
<dbReference type="HOGENOM" id="CLU_749478_0_0_7"/>
<sequence>MTWPGGRCGVPPAYWGGVRIMAEPKPRKPKFKYTRELVKIALADGMTQKEVGDLCRVEQSVVSGWFNGKSLALEHQVAELKKRYGHRLNRTTSRVYLVRAQRTSDERWEESALGQRLLALRERLERESAASIRRRGPKPMGGVVEVQSPDDARPESLKASQEELRELQVDILEEEHPSAGVDVLIEIDRRDFEAARRPIQLTQVEGPVVFRYTFVQLVPVVRKMVELARVPVARWLVHRHLDGRFVLVQQKRRILTGRARWAWLKTLKSLHQEARERFRHGTQGIDPRFTHLADEEPFVECADDSARWLSVIHGPFDSNALLAHSEVFFAGPGRALDAHDVLTLPFLLRKMLVEHGHDVPGVVRILSSE</sequence>
<name>H8MQ74_CORCM</name>
<evidence type="ECO:0000313" key="3">
    <source>
        <dbReference type="Proteomes" id="UP000007587"/>
    </source>
</evidence>
<protein>
    <submittedName>
        <fullName evidence="2">Uncharacterized protein</fullName>
    </submittedName>
</protein>
<evidence type="ECO:0000256" key="1">
    <source>
        <dbReference type="SAM" id="MobiDB-lite"/>
    </source>
</evidence>
<dbReference type="EMBL" id="CP003389">
    <property type="protein sequence ID" value="AFE06855.1"/>
    <property type="molecule type" value="Genomic_DNA"/>
</dbReference>
<organism evidence="2 3">
    <name type="scientific">Corallococcus coralloides (strain ATCC 25202 / DSM 2259 / NBRC 100086 / M2)</name>
    <name type="common">Myxococcus coralloides</name>
    <dbReference type="NCBI Taxonomy" id="1144275"/>
    <lineage>
        <taxon>Bacteria</taxon>
        <taxon>Pseudomonadati</taxon>
        <taxon>Myxococcota</taxon>
        <taxon>Myxococcia</taxon>
        <taxon>Myxococcales</taxon>
        <taxon>Cystobacterineae</taxon>
        <taxon>Myxococcaceae</taxon>
        <taxon>Corallococcus</taxon>
    </lineage>
</organism>
<proteinExistence type="predicted"/>
<dbReference type="KEGG" id="ccx:COCOR_06307"/>
<feature type="region of interest" description="Disordered" evidence="1">
    <location>
        <begin position="130"/>
        <end position="155"/>
    </location>
</feature>
<dbReference type="STRING" id="1144275.COCOR_06307"/>
<reference evidence="3" key="2">
    <citation type="submission" date="2012-03" db="EMBL/GenBank/DDBJ databases">
        <title>Genome sequence of the fruiting myxobacterium Corallococcus coralloides DSM 2259.</title>
        <authorList>
            <person name="Huntley S."/>
            <person name="Zhang Y."/>
            <person name="Treuner-Lange A."/>
            <person name="Sensen C.W."/>
            <person name="Sogaard-Andersen L."/>
        </authorList>
    </citation>
    <scope>NUCLEOTIDE SEQUENCE [LARGE SCALE GENOMIC DNA]</scope>
    <source>
        <strain evidence="3">ATCC 25202 / DSM 2259 / NBRC 100086 / M2</strain>
    </source>
</reference>
<dbReference type="AlphaFoldDB" id="H8MQ74"/>
<dbReference type="Proteomes" id="UP000007587">
    <property type="component" value="Chromosome"/>
</dbReference>
<keyword evidence="3" id="KW-1185">Reference proteome</keyword>
<reference evidence="2 3" key="1">
    <citation type="journal article" date="2012" name="J. Bacteriol.">
        <title>Complete Genome Sequence of the Fruiting Myxobacterium Corallococcus coralloides DSM 2259.</title>
        <authorList>
            <person name="Huntley S."/>
            <person name="Zhang Y."/>
            <person name="Treuner-Lange A."/>
            <person name="Kneip S."/>
            <person name="Sensen C.W."/>
            <person name="Sogaard-Andersen L."/>
        </authorList>
    </citation>
    <scope>NUCLEOTIDE SEQUENCE [LARGE SCALE GENOMIC DNA]</scope>
    <source>
        <strain evidence="3">ATCC 25202 / DSM 2259 / NBRC 100086 / M2</strain>
    </source>
</reference>